<dbReference type="EMBL" id="UOFQ01000119">
    <property type="protein sequence ID" value="VAW89047.1"/>
    <property type="molecule type" value="Genomic_DNA"/>
</dbReference>
<protein>
    <submittedName>
        <fullName evidence="1">Uncharacterized protein</fullName>
    </submittedName>
</protein>
<name>A0A3B0ZNX7_9ZZZZ</name>
<dbReference type="AlphaFoldDB" id="A0A3B0ZNX7"/>
<evidence type="ECO:0000313" key="1">
    <source>
        <dbReference type="EMBL" id="VAW89047.1"/>
    </source>
</evidence>
<sequence length="44" mass="4912">MTSNISLLMNNLLSLFSIVKNEIVTGQAAPGLFEYKEKIRSLQV</sequence>
<organism evidence="1">
    <name type="scientific">hydrothermal vent metagenome</name>
    <dbReference type="NCBI Taxonomy" id="652676"/>
    <lineage>
        <taxon>unclassified sequences</taxon>
        <taxon>metagenomes</taxon>
        <taxon>ecological metagenomes</taxon>
    </lineage>
</organism>
<reference evidence="1" key="1">
    <citation type="submission" date="2018-06" db="EMBL/GenBank/DDBJ databases">
        <authorList>
            <person name="Zhirakovskaya E."/>
        </authorList>
    </citation>
    <scope>NUCLEOTIDE SEQUENCE</scope>
</reference>
<proteinExistence type="predicted"/>
<accession>A0A3B0ZNX7</accession>
<gene>
    <name evidence="1" type="ORF">MNBD_GAMMA17-1831</name>
</gene>